<feature type="compositionally biased region" description="Basic and acidic residues" evidence="1">
    <location>
        <begin position="312"/>
        <end position="330"/>
    </location>
</feature>
<reference evidence="2" key="1">
    <citation type="journal article" date="2015" name="Nature">
        <title>Complex archaea that bridge the gap between prokaryotes and eukaryotes.</title>
        <authorList>
            <person name="Spang A."/>
            <person name="Saw J.H."/>
            <person name="Jorgensen S.L."/>
            <person name="Zaremba-Niedzwiedzka K."/>
            <person name="Martijn J."/>
            <person name="Lind A.E."/>
            <person name="van Eijk R."/>
            <person name="Schleper C."/>
            <person name="Guy L."/>
            <person name="Ettema T.J."/>
        </authorList>
    </citation>
    <scope>NUCLEOTIDE SEQUENCE</scope>
</reference>
<proteinExistence type="predicted"/>
<evidence type="ECO:0000256" key="1">
    <source>
        <dbReference type="SAM" id="MobiDB-lite"/>
    </source>
</evidence>
<organism evidence="2">
    <name type="scientific">marine sediment metagenome</name>
    <dbReference type="NCBI Taxonomy" id="412755"/>
    <lineage>
        <taxon>unclassified sequences</taxon>
        <taxon>metagenomes</taxon>
        <taxon>ecological metagenomes</taxon>
    </lineage>
</organism>
<comment type="caution">
    <text evidence="2">The sequence shown here is derived from an EMBL/GenBank/DDBJ whole genome shotgun (WGS) entry which is preliminary data.</text>
</comment>
<dbReference type="EMBL" id="LAZR01002108">
    <property type="protein sequence ID" value="KKN34402.1"/>
    <property type="molecule type" value="Genomic_DNA"/>
</dbReference>
<protein>
    <submittedName>
        <fullName evidence="2">Uncharacterized protein</fullName>
    </submittedName>
</protein>
<name>A0A0F9QBI5_9ZZZZ</name>
<gene>
    <name evidence="2" type="ORF">LCGC14_0794050</name>
</gene>
<dbReference type="AlphaFoldDB" id="A0A0F9QBI5"/>
<feature type="region of interest" description="Disordered" evidence="1">
    <location>
        <begin position="312"/>
        <end position="331"/>
    </location>
</feature>
<evidence type="ECO:0000313" key="2">
    <source>
        <dbReference type="EMBL" id="KKN34402.1"/>
    </source>
</evidence>
<accession>A0A0F9QBI5</accession>
<sequence>MTDIKRLTELAGLKEYAPTAEFVTLDRAASDALSAFQSKNNTDPLEKVVQYHAMKNGVDYEELLATVSRYIENPQELMPSGAVSKMGEDYNDTSYFEGEGFKKIWDKIKQAEAELGPLGKQRYDLVLDNFPISVKDAYAIVDKINKLEAEQKGMGEDYNNTEADETITFSVNDEKGYNAIMDRYKDHISWDGEYMVASEVVFARIEDLFASMGIDGPREMGSEDDYDGQPSEREEWQDYMGGDDWDHGQYDESGDLGRMYEEYQEQLAFEEFQNDLEEAVTFAGGKRPPPRKDDLEQRFTRAGTTDIAKDIRTDPMEPHSKTDVGGEKSWQHGYPTADLGASLGFKTKIDSDKFEPIVPRDFKTWVGSQGEAITANGTRDIRDKMGNLQNKSETWSTKGRHEDIVAFAVLTGSAGNFQPGTYMRSDVATPEMIQRGRELGR</sequence>